<evidence type="ECO:0000256" key="3">
    <source>
        <dbReference type="ARBA" id="ARBA00023015"/>
    </source>
</evidence>
<keyword evidence="2" id="KW-0902">Two-component regulatory system</keyword>
<dbReference type="Gene3D" id="3.40.50.2300">
    <property type="match status" value="1"/>
</dbReference>
<keyword evidence="5" id="KW-0804">Transcription</keyword>
<dbReference type="PROSITE" id="PS50110">
    <property type="entry name" value="RESPONSE_REGULATORY"/>
    <property type="match status" value="1"/>
</dbReference>
<sequence length="124" mass="14000">MPYKILVVDDEPPIVRLMEFILARQGHEMLVAVNGEEALAQVREHKPDLILLDIMMPRIDGYEVARTLRADPATCDMPIIMLSAKAQEEDIQKGMDVGVNEYITKPFGPDHLVRVVNKYLAEGE</sequence>
<keyword evidence="4" id="KW-0238">DNA-binding</keyword>
<reference evidence="6 7" key="1">
    <citation type="journal article" date="2019" name="Int. J. Syst. Evol. Microbiol.">
        <title>Capsulimonas corticalis gen. nov., sp. nov., an aerobic capsulated bacterium, of a novel bacterial order, Capsulimonadales ord. nov., of the class Armatimonadia of the phylum Armatimonadetes.</title>
        <authorList>
            <person name="Li J."/>
            <person name="Kudo C."/>
            <person name="Tonouchi A."/>
        </authorList>
    </citation>
    <scope>NUCLEOTIDE SEQUENCE [LARGE SCALE GENOMIC DNA]</scope>
    <source>
        <strain evidence="6 7">AX-7</strain>
    </source>
</reference>
<evidence type="ECO:0000313" key="7">
    <source>
        <dbReference type="Proteomes" id="UP000287394"/>
    </source>
</evidence>
<dbReference type="FunFam" id="3.40.50.2300:FF:000001">
    <property type="entry name" value="DNA-binding response regulator PhoB"/>
    <property type="match status" value="1"/>
</dbReference>
<dbReference type="PANTHER" id="PTHR44591">
    <property type="entry name" value="STRESS RESPONSE REGULATOR PROTEIN 1"/>
    <property type="match status" value="1"/>
</dbReference>
<dbReference type="Pfam" id="PF00072">
    <property type="entry name" value="Response_reg"/>
    <property type="match status" value="1"/>
</dbReference>
<organism evidence="6 7">
    <name type="scientific">Capsulimonas corticalis</name>
    <dbReference type="NCBI Taxonomy" id="2219043"/>
    <lineage>
        <taxon>Bacteria</taxon>
        <taxon>Bacillati</taxon>
        <taxon>Armatimonadota</taxon>
        <taxon>Armatimonadia</taxon>
        <taxon>Capsulimonadales</taxon>
        <taxon>Capsulimonadaceae</taxon>
        <taxon>Capsulimonas</taxon>
    </lineage>
</organism>
<evidence type="ECO:0000256" key="1">
    <source>
        <dbReference type="ARBA" id="ARBA00022553"/>
    </source>
</evidence>
<name>A0A402D133_9BACT</name>
<dbReference type="KEGG" id="ccot:CCAX7_37370"/>
<dbReference type="InterPro" id="IPR011006">
    <property type="entry name" value="CheY-like_superfamily"/>
</dbReference>
<dbReference type="RefSeq" id="WP_119323266.1">
    <property type="nucleotide sequence ID" value="NZ_AP025739.1"/>
</dbReference>
<dbReference type="EMBL" id="AP025739">
    <property type="protein sequence ID" value="BDI31686.1"/>
    <property type="molecule type" value="Genomic_DNA"/>
</dbReference>
<dbReference type="GO" id="GO:0000160">
    <property type="term" value="P:phosphorelay signal transduction system"/>
    <property type="evidence" value="ECO:0007669"/>
    <property type="project" value="UniProtKB-KW"/>
</dbReference>
<keyword evidence="3" id="KW-0805">Transcription regulation</keyword>
<dbReference type="GO" id="GO:0003677">
    <property type="term" value="F:DNA binding"/>
    <property type="evidence" value="ECO:0007669"/>
    <property type="project" value="UniProtKB-KW"/>
</dbReference>
<gene>
    <name evidence="6" type="ORF">CCAX7_37370</name>
</gene>
<dbReference type="SUPFAM" id="SSF52172">
    <property type="entry name" value="CheY-like"/>
    <property type="match status" value="1"/>
</dbReference>
<dbReference type="OrthoDB" id="9801101at2"/>
<evidence type="ECO:0000256" key="4">
    <source>
        <dbReference type="ARBA" id="ARBA00023125"/>
    </source>
</evidence>
<protein>
    <submittedName>
        <fullName evidence="6">Uncharacterized protein</fullName>
    </submittedName>
</protein>
<dbReference type="InterPro" id="IPR050595">
    <property type="entry name" value="Bact_response_regulator"/>
</dbReference>
<keyword evidence="1" id="KW-0597">Phosphoprotein</keyword>
<dbReference type="InterPro" id="IPR001789">
    <property type="entry name" value="Sig_transdc_resp-reg_receiver"/>
</dbReference>
<proteinExistence type="predicted"/>
<evidence type="ECO:0000256" key="5">
    <source>
        <dbReference type="ARBA" id="ARBA00023163"/>
    </source>
</evidence>
<dbReference type="PANTHER" id="PTHR44591:SF3">
    <property type="entry name" value="RESPONSE REGULATORY DOMAIN-CONTAINING PROTEIN"/>
    <property type="match status" value="1"/>
</dbReference>
<evidence type="ECO:0000256" key="2">
    <source>
        <dbReference type="ARBA" id="ARBA00023012"/>
    </source>
</evidence>
<evidence type="ECO:0000313" key="6">
    <source>
        <dbReference type="EMBL" id="BDI31686.1"/>
    </source>
</evidence>
<keyword evidence="7" id="KW-1185">Reference proteome</keyword>
<accession>A0A402D133</accession>
<dbReference type="AlphaFoldDB" id="A0A402D133"/>
<dbReference type="SMART" id="SM00448">
    <property type="entry name" value="REC"/>
    <property type="match status" value="1"/>
</dbReference>
<dbReference type="Proteomes" id="UP000287394">
    <property type="component" value="Chromosome"/>
</dbReference>